<name>A0A0S4LS25_9BACT</name>
<dbReference type="Gene3D" id="3.40.50.11010">
    <property type="match status" value="1"/>
</dbReference>
<gene>
    <name evidence="1" type="ORF">COMA1_60057</name>
</gene>
<evidence type="ECO:0000313" key="2">
    <source>
        <dbReference type="Proteomes" id="UP000199032"/>
    </source>
</evidence>
<dbReference type="STRING" id="1742972.COMA1_60057"/>
<dbReference type="RefSeq" id="WP_090750926.1">
    <property type="nucleotide sequence ID" value="NZ_CZQA01000012.1"/>
</dbReference>
<evidence type="ECO:0000313" key="1">
    <source>
        <dbReference type="EMBL" id="CUS38763.1"/>
    </source>
</evidence>
<dbReference type="GO" id="GO:0016740">
    <property type="term" value="F:transferase activity"/>
    <property type="evidence" value="ECO:0007669"/>
    <property type="project" value="UniProtKB-KW"/>
</dbReference>
<organism evidence="1 2">
    <name type="scientific">Candidatus Nitrospira nitrosa</name>
    <dbReference type="NCBI Taxonomy" id="1742972"/>
    <lineage>
        <taxon>Bacteria</taxon>
        <taxon>Pseudomonadati</taxon>
        <taxon>Nitrospirota</taxon>
        <taxon>Nitrospiria</taxon>
        <taxon>Nitrospirales</taxon>
        <taxon>Nitrospiraceae</taxon>
        <taxon>Nitrospira</taxon>
    </lineage>
</organism>
<dbReference type="Gene3D" id="3.40.50.2000">
    <property type="entry name" value="Glycogen Phosphorylase B"/>
    <property type="match status" value="1"/>
</dbReference>
<protein>
    <submittedName>
        <fullName evidence="1">Glycosyltransferase</fullName>
    </submittedName>
</protein>
<dbReference type="OrthoDB" id="9816564at2"/>
<dbReference type="EMBL" id="CZQA01000012">
    <property type="protein sequence ID" value="CUS38763.1"/>
    <property type="molecule type" value="Genomic_DNA"/>
</dbReference>
<reference evidence="1 2" key="1">
    <citation type="submission" date="2015-10" db="EMBL/GenBank/DDBJ databases">
        <authorList>
            <person name="Gilbert D.G."/>
        </authorList>
    </citation>
    <scope>NUCLEOTIDE SEQUENCE [LARGE SCALE GENOMIC DNA]</scope>
    <source>
        <strain evidence="1">COMA1</strain>
    </source>
</reference>
<proteinExistence type="predicted"/>
<dbReference type="AlphaFoldDB" id="A0A0S4LS25"/>
<accession>A0A0S4LS25</accession>
<keyword evidence="1" id="KW-0808">Transferase</keyword>
<dbReference type="SUPFAM" id="SSF53756">
    <property type="entry name" value="UDP-Glycosyltransferase/glycogen phosphorylase"/>
    <property type="match status" value="1"/>
</dbReference>
<dbReference type="Pfam" id="PF13692">
    <property type="entry name" value="Glyco_trans_1_4"/>
    <property type="match status" value="1"/>
</dbReference>
<sequence length="391" mass="43666">MMHGQNIICFANDWDADPTSKHQVMKILARSNRVLWVNSIGLRRPGASAGDASRMLQKLKKFLQGPVSVMPNLHVVTPLVIPFHDIKGVPTFNAWFLARYIRYQATRLGMSDFQVWTFMPTMASVIAHLRPQKVIYYCVDEWSAFSFLNAKLMADMEAEVIRQSDLVITSAETLYESKRALHPQTYLVSHGVDSEHFGKATSADTAVPREVATLPHPVIGFWGLIHEWIDLELIAEVAAKRPQWSFVLIGKSGVDCSVLEQVPNVHLLGVRSYDTLPAFAKGFTVGIMPFRINRLTDNVNPIKLREYLAAGLPVVSTPLREARAYQHVVRFGSTATEFTAALDEAVGIRQGLDSRVFLDAVADETWVSKVQYISELVDGLNSSTLSKSRGR</sequence>
<dbReference type="Proteomes" id="UP000199032">
    <property type="component" value="Unassembled WGS sequence"/>
</dbReference>
<keyword evidence="2" id="KW-1185">Reference proteome</keyword>